<accession>A0A917IST3</accession>
<dbReference type="GO" id="GO:0005886">
    <property type="term" value="C:plasma membrane"/>
    <property type="evidence" value="ECO:0007669"/>
    <property type="project" value="UniProtKB-SubCell"/>
</dbReference>
<sequence>MFRSLWIFNYRIWFIGALVSNIGTWMQRTAQDWLVFNELSDHDSTRMGIVMALQLGPQLFLAPYAGVIADRANLRKLLLFTQSAMGLLALGLGLLVVTDWVEIWHVYIFALALGVVSSLDAPVRQTFVSQLVSDQDLPNAVALNSTSFNSARLIGPALAGVMVVAIGTGPVFLSNTVTFLAMIAAILAIRNDQLRVMPRSKKGAGRMRDGFAYLKSRPDIVTVMVAVFLIGTFGMNSALHIAAMATTEFGQGAGEFGLLNSVMAIGSVAGTLLAARRDRPRLRFIYAAAAGFGLCSFLAAISPNIYFFGLALIPSGLALLTIATSANAYIQITTEPEMRGRVMSIYMALFIGGTPLGAPLVGLVNDLFGARWGLGFATASGLLAAAVGLGWYYRSQHLHLSFDRSAKTKFVLRREVLDKEETGDSEEPPVTTAAIEVQQPR</sequence>
<evidence type="ECO:0000256" key="2">
    <source>
        <dbReference type="ARBA" id="ARBA00022448"/>
    </source>
</evidence>
<feature type="transmembrane region" description="Helical" evidence="8">
    <location>
        <begin position="153"/>
        <end position="173"/>
    </location>
</feature>
<evidence type="ECO:0000313" key="11">
    <source>
        <dbReference type="Proteomes" id="UP000600171"/>
    </source>
</evidence>
<reference evidence="10 11" key="1">
    <citation type="journal article" date="2014" name="Int. J. Syst. Evol. Microbiol.">
        <title>Complete genome sequence of Corynebacterium casei LMG S-19264T (=DSM 44701T), isolated from a smear-ripened cheese.</title>
        <authorList>
            <consortium name="US DOE Joint Genome Institute (JGI-PGF)"/>
            <person name="Walter F."/>
            <person name="Albersmeier A."/>
            <person name="Kalinowski J."/>
            <person name="Ruckert C."/>
        </authorList>
    </citation>
    <scope>NUCLEOTIDE SEQUENCE [LARGE SCALE GENOMIC DNA]</scope>
    <source>
        <strain evidence="10 11">CCM 8669</strain>
    </source>
</reference>
<feature type="transmembrane region" description="Helical" evidence="8">
    <location>
        <begin position="370"/>
        <end position="393"/>
    </location>
</feature>
<evidence type="ECO:0000256" key="4">
    <source>
        <dbReference type="ARBA" id="ARBA00022692"/>
    </source>
</evidence>
<name>A0A917IST3_9MICC</name>
<feature type="transmembrane region" description="Helical" evidence="8">
    <location>
        <begin position="307"/>
        <end position="330"/>
    </location>
</feature>
<evidence type="ECO:0000256" key="6">
    <source>
        <dbReference type="ARBA" id="ARBA00023136"/>
    </source>
</evidence>
<feature type="transmembrane region" description="Helical" evidence="8">
    <location>
        <begin position="342"/>
        <end position="364"/>
    </location>
</feature>
<dbReference type="InterPro" id="IPR020846">
    <property type="entry name" value="MFS_dom"/>
</dbReference>
<keyword evidence="3" id="KW-1003">Cell membrane</keyword>
<gene>
    <name evidence="10" type="ORF">GCM10007359_10750</name>
</gene>
<evidence type="ECO:0000256" key="5">
    <source>
        <dbReference type="ARBA" id="ARBA00022989"/>
    </source>
</evidence>
<dbReference type="AlphaFoldDB" id="A0A917IST3"/>
<feature type="transmembrane region" description="Helical" evidence="8">
    <location>
        <begin position="46"/>
        <end position="65"/>
    </location>
</feature>
<evidence type="ECO:0000259" key="9">
    <source>
        <dbReference type="PROSITE" id="PS50850"/>
    </source>
</evidence>
<evidence type="ECO:0000256" key="7">
    <source>
        <dbReference type="SAM" id="MobiDB-lite"/>
    </source>
</evidence>
<dbReference type="InterPro" id="IPR036259">
    <property type="entry name" value="MFS_trans_sf"/>
</dbReference>
<keyword evidence="11" id="KW-1185">Reference proteome</keyword>
<keyword evidence="4 8" id="KW-0812">Transmembrane</keyword>
<feature type="transmembrane region" description="Helical" evidence="8">
    <location>
        <begin position="219"/>
        <end position="244"/>
    </location>
</feature>
<protein>
    <submittedName>
        <fullName evidence="10">MFS transporter</fullName>
    </submittedName>
</protein>
<dbReference type="SUPFAM" id="SSF103473">
    <property type="entry name" value="MFS general substrate transporter"/>
    <property type="match status" value="1"/>
</dbReference>
<organism evidence="10 11">
    <name type="scientific">Rothia aerolata</name>
    <dbReference type="NCBI Taxonomy" id="1812262"/>
    <lineage>
        <taxon>Bacteria</taxon>
        <taxon>Bacillati</taxon>
        <taxon>Actinomycetota</taxon>
        <taxon>Actinomycetes</taxon>
        <taxon>Micrococcales</taxon>
        <taxon>Micrococcaceae</taxon>
        <taxon>Rothia</taxon>
    </lineage>
</organism>
<feature type="transmembrane region" description="Helical" evidence="8">
    <location>
        <begin position="282"/>
        <end position="301"/>
    </location>
</feature>
<keyword evidence="6 8" id="KW-0472">Membrane</keyword>
<feature type="transmembrane region" description="Helical" evidence="8">
    <location>
        <begin position="7"/>
        <end position="26"/>
    </location>
</feature>
<dbReference type="PROSITE" id="PS50850">
    <property type="entry name" value="MFS"/>
    <property type="match status" value="1"/>
</dbReference>
<evidence type="ECO:0000256" key="8">
    <source>
        <dbReference type="SAM" id="Phobius"/>
    </source>
</evidence>
<feature type="domain" description="Major facilitator superfamily (MFS) profile" evidence="9">
    <location>
        <begin position="177"/>
        <end position="441"/>
    </location>
</feature>
<dbReference type="InterPro" id="IPR010290">
    <property type="entry name" value="TM_effector"/>
</dbReference>
<keyword evidence="2" id="KW-0813">Transport</keyword>
<evidence type="ECO:0000313" key="10">
    <source>
        <dbReference type="EMBL" id="GGH61514.1"/>
    </source>
</evidence>
<dbReference type="PANTHER" id="PTHR23513">
    <property type="entry name" value="INTEGRAL MEMBRANE EFFLUX PROTEIN-RELATED"/>
    <property type="match status" value="1"/>
</dbReference>
<evidence type="ECO:0000256" key="1">
    <source>
        <dbReference type="ARBA" id="ARBA00004651"/>
    </source>
</evidence>
<dbReference type="CDD" id="cd06173">
    <property type="entry name" value="MFS_MefA_like"/>
    <property type="match status" value="1"/>
</dbReference>
<dbReference type="PANTHER" id="PTHR23513:SF11">
    <property type="entry name" value="STAPHYLOFERRIN A TRANSPORTER"/>
    <property type="match status" value="1"/>
</dbReference>
<comment type="caution">
    <text evidence="10">The sequence shown here is derived from an EMBL/GenBank/DDBJ whole genome shotgun (WGS) entry which is preliminary data.</text>
</comment>
<proteinExistence type="predicted"/>
<dbReference type="Pfam" id="PF05977">
    <property type="entry name" value="MFS_3"/>
    <property type="match status" value="1"/>
</dbReference>
<feature type="region of interest" description="Disordered" evidence="7">
    <location>
        <begin position="419"/>
        <end position="441"/>
    </location>
</feature>
<dbReference type="RefSeq" id="WP_188359254.1">
    <property type="nucleotide sequence ID" value="NZ_BMDC01000001.1"/>
</dbReference>
<dbReference type="Proteomes" id="UP000600171">
    <property type="component" value="Unassembled WGS sequence"/>
</dbReference>
<feature type="transmembrane region" description="Helical" evidence="8">
    <location>
        <begin position="256"/>
        <end position="275"/>
    </location>
</feature>
<feature type="transmembrane region" description="Helical" evidence="8">
    <location>
        <begin position="77"/>
        <end position="97"/>
    </location>
</feature>
<keyword evidence="5 8" id="KW-1133">Transmembrane helix</keyword>
<dbReference type="GO" id="GO:0022857">
    <property type="term" value="F:transmembrane transporter activity"/>
    <property type="evidence" value="ECO:0007669"/>
    <property type="project" value="InterPro"/>
</dbReference>
<evidence type="ECO:0000256" key="3">
    <source>
        <dbReference type="ARBA" id="ARBA00022475"/>
    </source>
</evidence>
<dbReference type="Gene3D" id="1.20.1250.20">
    <property type="entry name" value="MFS general substrate transporter like domains"/>
    <property type="match status" value="2"/>
</dbReference>
<dbReference type="EMBL" id="BMDC01000001">
    <property type="protein sequence ID" value="GGH61514.1"/>
    <property type="molecule type" value="Genomic_DNA"/>
</dbReference>
<comment type="subcellular location">
    <subcellularLocation>
        <location evidence="1">Cell membrane</location>
        <topology evidence="1">Multi-pass membrane protein</topology>
    </subcellularLocation>
</comment>